<evidence type="ECO:0000256" key="4">
    <source>
        <dbReference type="ARBA" id="ARBA00022454"/>
    </source>
</evidence>
<evidence type="ECO:0000256" key="8">
    <source>
        <dbReference type="ARBA" id="ARBA00023242"/>
    </source>
</evidence>
<evidence type="ECO:0000256" key="5">
    <source>
        <dbReference type="ARBA" id="ARBA00022618"/>
    </source>
</evidence>
<feature type="region of interest" description="Disordered" evidence="12">
    <location>
        <begin position="428"/>
        <end position="466"/>
    </location>
</feature>
<feature type="compositionally biased region" description="Acidic residues" evidence="12">
    <location>
        <begin position="93"/>
        <end position="102"/>
    </location>
</feature>
<dbReference type="SUPFAM" id="SSF75553">
    <property type="entry name" value="Smc hinge domain"/>
    <property type="match status" value="1"/>
</dbReference>
<dbReference type="PIRSF" id="PIRSF005719">
    <property type="entry name" value="SMC"/>
    <property type="match status" value="1"/>
</dbReference>
<dbReference type="Gene3D" id="1.20.1060.20">
    <property type="match status" value="1"/>
</dbReference>
<dbReference type="InterPro" id="IPR010935">
    <property type="entry name" value="SMC_hinge"/>
</dbReference>
<dbReference type="STRING" id="946122.A0A0C2WX77"/>
<dbReference type="SMART" id="SM00968">
    <property type="entry name" value="SMC_hinge"/>
    <property type="match status" value="1"/>
</dbReference>
<feature type="compositionally biased region" description="Basic and acidic residues" evidence="12">
    <location>
        <begin position="439"/>
        <end position="466"/>
    </location>
</feature>
<dbReference type="InterPro" id="IPR036277">
    <property type="entry name" value="SMC_hinge_sf"/>
</dbReference>
<evidence type="ECO:0000313" key="15">
    <source>
        <dbReference type="Proteomes" id="UP000054549"/>
    </source>
</evidence>
<dbReference type="GO" id="GO:0005524">
    <property type="term" value="F:ATP binding"/>
    <property type="evidence" value="ECO:0007669"/>
    <property type="project" value="InterPro"/>
</dbReference>
<feature type="coiled-coil region" evidence="11">
    <location>
        <begin position="839"/>
        <end position="915"/>
    </location>
</feature>
<dbReference type="GO" id="GO:0008278">
    <property type="term" value="C:cohesin complex"/>
    <property type="evidence" value="ECO:0007669"/>
    <property type="project" value="InterPro"/>
</dbReference>
<protein>
    <recommendedName>
        <fullName evidence="10">Structural maintenance of chromosomes protein</fullName>
    </recommendedName>
</protein>
<keyword evidence="6" id="KW-0498">Mitosis</keyword>
<evidence type="ECO:0000256" key="7">
    <source>
        <dbReference type="ARBA" id="ARBA00023054"/>
    </source>
</evidence>
<dbReference type="InterPro" id="IPR024704">
    <property type="entry name" value="SMC"/>
</dbReference>
<dbReference type="AlphaFoldDB" id="A0A0C2WX77"/>
<dbReference type="GO" id="GO:0007062">
    <property type="term" value="P:sister chromatid cohesion"/>
    <property type="evidence" value="ECO:0007669"/>
    <property type="project" value="InterPro"/>
</dbReference>
<feature type="region of interest" description="Disordered" evidence="12">
    <location>
        <begin position="292"/>
        <end position="322"/>
    </location>
</feature>
<feature type="domain" description="SMC hinge" evidence="13">
    <location>
        <begin position="541"/>
        <end position="657"/>
    </location>
</feature>
<comment type="subcellular location">
    <subcellularLocation>
        <location evidence="2">Chromosome</location>
    </subcellularLocation>
    <subcellularLocation>
        <location evidence="1 10">Nucleus</location>
    </subcellularLocation>
</comment>
<dbReference type="Pfam" id="PF02463">
    <property type="entry name" value="SMC_N"/>
    <property type="match status" value="1"/>
</dbReference>
<keyword evidence="15" id="KW-1185">Reference proteome</keyword>
<evidence type="ECO:0000256" key="1">
    <source>
        <dbReference type="ARBA" id="ARBA00004123"/>
    </source>
</evidence>
<dbReference type="CDD" id="cd03275">
    <property type="entry name" value="ABC_SMC1_euk"/>
    <property type="match status" value="2"/>
</dbReference>
<dbReference type="Gene3D" id="3.30.70.1620">
    <property type="match status" value="1"/>
</dbReference>
<feature type="region of interest" description="Disordered" evidence="12">
    <location>
        <begin position="374"/>
        <end position="394"/>
    </location>
</feature>
<dbReference type="PANTHER" id="PTHR18937:SF12">
    <property type="entry name" value="STRUCTURAL MAINTENANCE OF CHROMOSOMES PROTEIN"/>
    <property type="match status" value="1"/>
</dbReference>
<accession>A0A0C2WX77</accession>
<dbReference type="InterPro" id="IPR028468">
    <property type="entry name" value="Smc1_ABC"/>
</dbReference>
<evidence type="ECO:0000256" key="6">
    <source>
        <dbReference type="ARBA" id="ARBA00022776"/>
    </source>
</evidence>
<dbReference type="PANTHER" id="PTHR18937">
    <property type="entry name" value="STRUCTURAL MAINTENANCE OF CHROMOSOMES SMC FAMILY MEMBER"/>
    <property type="match status" value="1"/>
</dbReference>
<evidence type="ECO:0000313" key="14">
    <source>
        <dbReference type="EMBL" id="KIL60963.1"/>
    </source>
</evidence>
<comment type="similarity">
    <text evidence="3">Belongs to the SMC family. SMC1 subfamily.</text>
</comment>
<feature type="region of interest" description="Disordered" evidence="12">
    <location>
        <begin position="74"/>
        <end position="104"/>
    </location>
</feature>
<dbReference type="Gene3D" id="3.40.50.300">
    <property type="entry name" value="P-loop containing nucleotide triphosphate hydrolases"/>
    <property type="match status" value="2"/>
</dbReference>
<feature type="compositionally biased region" description="Basic and acidic residues" evidence="12">
    <location>
        <begin position="374"/>
        <end position="388"/>
    </location>
</feature>
<evidence type="ECO:0000256" key="9">
    <source>
        <dbReference type="ARBA" id="ARBA00023306"/>
    </source>
</evidence>
<dbReference type="SUPFAM" id="SSF52540">
    <property type="entry name" value="P-loop containing nucleoside triphosphate hydrolases"/>
    <property type="match status" value="2"/>
</dbReference>
<dbReference type="EMBL" id="KN818290">
    <property type="protein sequence ID" value="KIL60963.1"/>
    <property type="molecule type" value="Genomic_DNA"/>
</dbReference>
<feature type="compositionally biased region" description="Basic and acidic residues" evidence="12">
    <location>
        <begin position="292"/>
        <end position="304"/>
    </location>
</feature>
<keyword evidence="7 11" id="KW-0175">Coiled coil</keyword>
<evidence type="ECO:0000256" key="2">
    <source>
        <dbReference type="ARBA" id="ARBA00004286"/>
    </source>
</evidence>
<keyword evidence="8 10" id="KW-0539">Nucleus</keyword>
<organism evidence="14 15">
    <name type="scientific">Amanita muscaria (strain Koide BX008)</name>
    <dbReference type="NCBI Taxonomy" id="946122"/>
    <lineage>
        <taxon>Eukaryota</taxon>
        <taxon>Fungi</taxon>
        <taxon>Dikarya</taxon>
        <taxon>Basidiomycota</taxon>
        <taxon>Agaricomycotina</taxon>
        <taxon>Agaricomycetes</taxon>
        <taxon>Agaricomycetidae</taxon>
        <taxon>Agaricales</taxon>
        <taxon>Pluteineae</taxon>
        <taxon>Amanitaceae</taxon>
        <taxon>Amanita</taxon>
    </lineage>
</organism>
<dbReference type="GO" id="GO:0005634">
    <property type="term" value="C:nucleus"/>
    <property type="evidence" value="ECO:0007669"/>
    <property type="project" value="UniProtKB-SubCell"/>
</dbReference>
<dbReference type="InParanoid" id="A0A0C2WX77"/>
<reference evidence="14 15" key="1">
    <citation type="submission" date="2014-04" db="EMBL/GenBank/DDBJ databases">
        <title>Evolutionary Origins and Diversification of the Mycorrhizal Mutualists.</title>
        <authorList>
            <consortium name="DOE Joint Genome Institute"/>
            <consortium name="Mycorrhizal Genomics Consortium"/>
            <person name="Kohler A."/>
            <person name="Kuo A."/>
            <person name="Nagy L.G."/>
            <person name="Floudas D."/>
            <person name="Copeland A."/>
            <person name="Barry K.W."/>
            <person name="Cichocki N."/>
            <person name="Veneault-Fourrey C."/>
            <person name="LaButti K."/>
            <person name="Lindquist E.A."/>
            <person name="Lipzen A."/>
            <person name="Lundell T."/>
            <person name="Morin E."/>
            <person name="Murat C."/>
            <person name="Riley R."/>
            <person name="Ohm R."/>
            <person name="Sun H."/>
            <person name="Tunlid A."/>
            <person name="Henrissat B."/>
            <person name="Grigoriev I.V."/>
            <person name="Hibbett D.S."/>
            <person name="Martin F."/>
        </authorList>
    </citation>
    <scope>NUCLEOTIDE SEQUENCE [LARGE SCALE GENOMIC DNA]</scope>
    <source>
        <strain evidence="14 15">Koide BX008</strain>
    </source>
</reference>
<keyword evidence="4" id="KW-0158">Chromosome</keyword>
<dbReference type="Proteomes" id="UP000054549">
    <property type="component" value="Unassembled WGS sequence"/>
</dbReference>
<evidence type="ECO:0000259" key="13">
    <source>
        <dbReference type="SMART" id="SM00968"/>
    </source>
</evidence>
<dbReference type="HOGENOM" id="CLU_001042_0_1_1"/>
<evidence type="ECO:0000256" key="10">
    <source>
        <dbReference type="PIRNR" id="PIRNR005719"/>
    </source>
</evidence>
<gene>
    <name evidence="14" type="ORF">M378DRAFT_13773</name>
</gene>
<evidence type="ECO:0000256" key="12">
    <source>
        <dbReference type="SAM" id="MobiDB-lite"/>
    </source>
</evidence>
<dbReference type="Pfam" id="PF06470">
    <property type="entry name" value="SMC_hinge"/>
    <property type="match status" value="1"/>
</dbReference>
<dbReference type="GO" id="GO:0016887">
    <property type="term" value="F:ATP hydrolysis activity"/>
    <property type="evidence" value="ECO:0007669"/>
    <property type="project" value="InterPro"/>
</dbReference>
<dbReference type="GO" id="GO:0051301">
    <property type="term" value="P:cell division"/>
    <property type="evidence" value="ECO:0007669"/>
    <property type="project" value="UniProtKB-KW"/>
</dbReference>
<evidence type="ECO:0000256" key="3">
    <source>
        <dbReference type="ARBA" id="ARBA00005597"/>
    </source>
</evidence>
<proteinExistence type="inferred from homology"/>
<dbReference type="InterPro" id="IPR003395">
    <property type="entry name" value="RecF/RecN/SMC_N"/>
</dbReference>
<name>A0A0C2WX77_AMAMK</name>
<dbReference type="OrthoDB" id="5575062at2759"/>
<keyword evidence="5" id="KW-0132">Cell division</keyword>
<dbReference type="GO" id="GO:0003677">
    <property type="term" value="F:DNA binding"/>
    <property type="evidence" value="ECO:0007669"/>
    <property type="project" value="TreeGrafter"/>
</dbReference>
<sequence length="1251" mass="141949">MPLVRIELCDFKSYRGHQIVGPFKHFTSIIGPNGAGKSNLMDAISFVLGVKSAQLRSSQLRDLVYRGRRLAKDNADESLPDSGPSGQNGSRMDEDEDEEGEGEGTAKKAWVLAVYRDIEGKDWTFQRTISTTAASEYKLNNRVVTYSAYNAALIQHNVLVKAKNFLVFQGDVEAVASQSPRELTHLIEQISGSLELAGEYEKAKQEQEKATENATFNFTKRRGIAGEIKQYKEQKGEAERFEAFCEEKDDLILRRVLFRLFHIEEAIENNARTIVSKNKELAELRKEQKEHEKALEAARAEQAKAKTSVLQAEKGLKKGEKSLENKKPDLVATDAQIAHVTRKLNNATKTKEDVTKSSETIGTRVDALRKELASTKKAAEKAQEEQRKASRQNLALSEESLEEYRKLKDSASVLAVDERQALETLTRDEKTVSRSYTQMREKQEGLEEKKETRTKELESQNDKKTELEEKINKLSSELAKVKQELDNQQAERTRIAKLEAETDEKLQNVYQQLLQAGVERHESERETKMKEVLANLQRIFPGVRGRVVDLCKPIQRKYETSVSVILGRNIDAVVVDEEKTAIDCIEYMRNQRAGQATFIPLDSIQVKPINDKFRSFAKGARLAVDVIQYETAVERAIHHACGNALVCDTMEVARYVCYEKGQEVKAVTLEGTVIHKSGLITGGRSTHSSKKWDEKDVQGLQRVRDSLMSDLRELSKQKPRGKADENLIAEVTRLETAITLAKDDLTACKLRLTGIKDELKHVDREIKKNLPELRKLQTTYDNIHAQISGLQSTVEKAEDGVFAQFCRKIKVSNIREYEERQLKLAQEESEARLRFDNQIARLTHQAEFEEEGLKAAEERLSHLENVLWTEQANLGKHEAQKTQIDREIKDLEDQVEKIKEQLAEHQVVLEEKSKVVEQVKRTTMKASKVLDQALKDISSCNDEISKMAVERSSIYRKCRVEELKLPLLQGNLKNVPMEENLREEVAMDVDEDETGTQPVKKVQDYGIEIDFALLGDEEREDGSAEALAQFDKQIANINVEIEKMAPNLKAIERLGDVETKLAETEREADKARKDSKSARDQFNEIKLKRCDLFNKAYNHISDKIDQVYKDLTKGKASPLGGVAYLSLEDNEEPYLGGIKYHAMPPMKRFRDMEQLSGGEKTVAALALLFAIHSYQPAPFFVLDEVDAALDNTNVARIANYIRTQASDTFQFIVISLKNSLYERGHSLVGIYRDQEVNSSRTLTLDLTKYDE</sequence>
<feature type="coiled-coil region" evidence="11">
    <location>
        <begin position="1047"/>
        <end position="1081"/>
    </location>
</feature>
<dbReference type="InterPro" id="IPR027417">
    <property type="entry name" value="P-loop_NTPase"/>
</dbReference>
<evidence type="ECO:0000256" key="11">
    <source>
        <dbReference type="SAM" id="Coils"/>
    </source>
</evidence>
<keyword evidence="9" id="KW-0131">Cell cycle</keyword>
<dbReference type="FunCoup" id="A0A0C2WX77">
    <property type="interactions" value="590"/>
</dbReference>